<evidence type="ECO:0000313" key="1">
    <source>
        <dbReference type="EMBL" id="GAG38247.1"/>
    </source>
</evidence>
<name>X0XSD6_9ZZZZ</name>
<sequence length="42" mass="4972">MTGEEKGGPVKGSRAHPDVEKEVLRRLPRWRRELLEIMERTK</sequence>
<proteinExistence type="predicted"/>
<comment type="caution">
    <text evidence="1">The sequence shown here is derived from an EMBL/GenBank/DDBJ whole genome shotgun (WGS) entry which is preliminary data.</text>
</comment>
<dbReference type="AlphaFoldDB" id="X0XSD6"/>
<reference evidence="1" key="1">
    <citation type="journal article" date="2014" name="Front. Microbiol.">
        <title>High frequency of phylogenetically diverse reductive dehalogenase-homologous genes in deep subseafloor sedimentary metagenomes.</title>
        <authorList>
            <person name="Kawai M."/>
            <person name="Futagami T."/>
            <person name="Toyoda A."/>
            <person name="Takaki Y."/>
            <person name="Nishi S."/>
            <person name="Hori S."/>
            <person name="Arai W."/>
            <person name="Tsubouchi T."/>
            <person name="Morono Y."/>
            <person name="Uchiyama I."/>
            <person name="Ito T."/>
            <person name="Fujiyama A."/>
            <person name="Inagaki F."/>
            <person name="Takami H."/>
        </authorList>
    </citation>
    <scope>NUCLEOTIDE SEQUENCE</scope>
    <source>
        <strain evidence="1">Expedition CK06-06</strain>
    </source>
</reference>
<accession>X0XSD6</accession>
<dbReference type="EMBL" id="BARS01048600">
    <property type="protein sequence ID" value="GAG38247.1"/>
    <property type="molecule type" value="Genomic_DNA"/>
</dbReference>
<feature type="non-terminal residue" evidence="1">
    <location>
        <position position="42"/>
    </location>
</feature>
<gene>
    <name evidence="1" type="ORF">S01H1_72810</name>
</gene>
<protein>
    <submittedName>
        <fullName evidence="1">Uncharacterized protein</fullName>
    </submittedName>
</protein>
<organism evidence="1">
    <name type="scientific">marine sediment metagenome</name>
    <dbReference type="NCBI Taxonomy" id="412755"/>
    <lineage>
        <taxon>unclassified sequences</taxon>
        <taxon>metagenomes</taxon>
        <taxon>ecological metagenomes</taxon>
    </lineage>
</organism>